<comment type="caution">
    <text evidence="5">The sequence shown here is derived from an EMBL/GenBank/DDBJ whole genome shotgun (WGS) entry which is preliminary data.</text>
</comment>
<gene>
    <name evidence="5" type="ORF">DH2020_017937</name>
</gene>
<dbReference type="PANTHER" id="PTHR11926">
    <property type="entry name" value="GLUCOSYL/GLUCURONOSYL TRANSFERASES"/>
    <property type="match status" value="1"/>
</dbReference>
<organism evidence="5 6">
    <name type="scientific">Rehmannia glutinosa</name>
    <name type="common">Chinese foxglove</name>
    <dbReference type="NCBI Taxonomy" id="99300"/>
    <lineage>
        <taxon>Eukaryota</taxon>
        <taxon>Viridiplantae</taxon>
        <taxon>Streptophyta</taxon>
        <taxon>Embryophyta</taxon>
        <taxon>Tracheophyta</taxon>
        <taxon>Spermatophyta</taxon>
        <taxon>Magnoliopsida</taxon>
        <taxon>eudicotyledons</taxon>
        <taxon>Gunneridae</taxon>
        <taxon>Pentapetalae</taxon>
        <taxon>asterids</taxon>
        <taxon>lamiids</taxon>
        <taxon>Lamiales</taxon>
        <taxon>Orobanchaceae</taxon>
        <taxon>Rehmannieae</taxon>
        <taxon>Rehmannia</taxon>
    </lineage>
</organism>
<proteinExistence type="inferred from homology"/>
<comment type="similarity">
    <text evidence="1 3">Belongs to the UDP-glycosyltransferase family.</text>
</comment>
<dbReference type="EC" id="2.4.1.-" evidence="4"/>
<evidence type="ECO:0000256" key="2">
    <source>
        <dbReference type="ARBA" id="ARBA00022679"/>
    </source>
</evidence>
<dbReference type="EMBL" id="JABTTQ020000010">
    <property type="protein sequence ID" value="KAK6147025.1"/>
    <property type="molecule type" value="Genomic_DNA"/>
</dbReference>
<keyword evidence="6" id="KW-1185">Reference proteome</keyword>
<name>A0ABR0WLM7_REHGL</name>
<dbReference type="InterPro" id="IPR002213">
    <property type="entry name" value="UDP_glucos_trans"/>
</dbReference>
<evidence type="ECO:0000256" key="4">
    <source>
        <dbReference type="RuleBase" id="RU362057"/>
    </source>
</evidence>
<protein>
    <recommendedName>
        <fullName evidence="4">Glycosyltransferase</fullName>
        <ecNumber evidence="4">2.4.1.-</ecNumber>
    </recommendedName>
</protein>
<evidence type="ECO:0000313" key="5">
    <source>
        <dbReference type="EMBL" id="KAK6147025.1"/>
    </source>
</evidence>
<evidence type="ECO:0000256" key="1">
    <source>
        <dbReference type="ARBA" id="ARBA00009995"/>
    </source>
</evidence>
<dbReference type="SUPFAM" id="SSF53756">
    <property type="entry name" value="UDP-Glycosyltransferase/glycogen phosphorylase"/>
    <property type="match status" value="2"/>
</dbReference>
<keyword evidence="3" id="KW-0328">Glycosyltransferase</keyword>
<dbReference type="Proteomes" id="UP001318860">
    <property type="component" value="Unassembled WGS sequence"/>
</dbReference>
<dbReference type="CDD" id="cd03784">
    <property type="entry name" value="GT1_Gtf-like"/>
    <property type="match status" value="1"/>
</dbReference>
<dbReference type="PANTHER" id="PTHR11926:SF774">
    <property type="entry name" value="UDP-GLYCOSYLTRANSFERASE 85A1-RELATED"/>
    <property type="match status" value="1"/>
</dbReference>
<evidence type="ECO:0000256" key="3">
    <source>
        <dbReference type="RuleBase" id="RU003718"/>
    </source>
</evidence>
<accession>A0ABR0WLM7</accession>
<dbReference type="Pfam" id="PF00201">
    <property type="entry name" value="UDPGT"/>
    <property type="match status" value="1"/>
</dbReference>
<reference evidence="5 6" key="1">
    <citation type="journal article" date="2021" name="Comput. Struct. Biotechnol. J.">
        <title>De novo genome assembly of the potent medicinal plant Rehmannia glutinosa using nanopore technology.</title>
        <authorList>
            <person name="Ma L."/>
            <person name="Dong C."/>
            <person name="Song C."/>
            <person name="Wang X."/>
            <person name="Zheng X."/>
            <person name="Niu Y."/>
            <person name="Chen S."/>
            <person name="Feng W."/>
        </authorList>
    </citation>
    <scope>NUCLEOTIDE SEQUENCE [LARGE SCALE GENOMIC DNA]</scope>
    <source>
        <strain evidence="5">DH-2019</strain>
    </source>
</reference>
<dbReference type="PROSITE" id="PS00375">
    <property type="entry name" value="UDPGT"/>
    <property type="match status" value="1"/>
</dbReference>
<dbReference type="InterPro" id="IPR035595">
    <property type="entry name" value="UDP_glycos_trans_CS"/>
</dbReference>
<evidence type="ECO:0000313" key="6">
    <source>
        <dbReference type="Proteomes" id="UP001318860"/>
    </source>
</evidence>
<dbReference type="Gene3D" id="3.40.50.2000">
    <property type="entry name" value="Glycogen Phosphorylase B"/>
    <property type="match status" value="4"/>
</dbReference>
<sequence length="565" mass="64005">MGKQSKGHAIMISVPYQGHINPFINLALKLASKGFTITFAHLEFVHQKLSKAHHTSNGTEVDLFSEARESGLDIRYATINDGFPLEFDRVLNFDEYWGIILRDFASLVDEFVGKTIQSEPFIPHAIMLAFPFQGHITPFLNLAIKLASKGFVITFAHLEFIHHMLSQTGSKTDLFSEARECGLDIRYTTIDDGFPLEFDRVLHAEEYWDFMLRDFPGRVDEFVAKTIFQAGPGLVPFLIADTLYTWPAAIAKKYKLLNEEINYLPGVESISTKDLMPYLKEEGKASIVHRIVQETFQKVKKADFILHNTIHELESGTLSALNKYQPNYAIGPINFTKNILTNTVSKSLWSESDCTHWLESKSPGSVLYVSFGSLVQISKQVIEEIAYGLLLSEVNFIWVVREDNVDSADTDAMMRGFKDEVKDRGLIIPWCNQIMVLSDRAVGGFLTHCGWNSILESMWCGVPMICYPLAYDQPTNRKLVVDNWKIGIDLCDRGISIDRKEVAKKIRDFISGPSSEVLKQEVKNVNAILQNAMDDNGSSEDNFDQFIRDLKDKLMANDEETPIMQ</sequence>
<keyword evidence="2 3" id="KW-0808">Transferase</keyword>